<evidence type="ECO:0000313" key="2">
    <source>
        <dbReference type="EMBL" id="PSG94056.1"/>
    </source>
</evidence>
<protein>
    <recommendedName>
        <fullName evidence="4">C1q domain-containing protein</fullName>
    </recommendedName>
</protein>
<evidence type="ECO:0000256" key="1">
    <source>
        <dbReference type="SAM" id="SignalP"/>
    </source>
</evidence>
<dbReference type="EMBL" id="PXOT01000014">
    <property type="protein sequence ID" value="PSG94056.1"/>
    <property type="molecule type" value="Genomic_DNA"/>
</dbReference>
<dbReference type="RefSeq" id="WP_106676788.1">
    <property type="nucleotide sequence ID" value="NZ_JACHWV010000006.1"/>
</dbReference>
<gene>
    <name evidence="2" type="ORF">C7H61_02440</name>
</gene>
<feature type="chain" id="PRO_5015692675" description="C1q domain-containing protein" evidence="1">
    <location>
        <begin position="20"/>
        <end position="246"/>
    </location>
</feature>
<comment type="caution">
    <text evidence="2">The sequence shown here is derived from an EMBL/GenBank/DDBJ whole genome shotgun (WGS) entry which is preliminary data.</text>
</comment>
<dbReference type="Proteomes" id="UP000238430">
    <property type="component" value="Unassembled WGS sequence"/>
</dbReference>
<organism evidence="2 3">
    <name type="scientific">Mesoflavibacter zeaxanthinifaciens subsp. sabulilitoris</name>
    <dbReference type="NCBI Taxonomy" id="1520893"/>
    <lineage>
        <taxon>Bacteria</taxon>
        <taxon>Pseudomonadati</taxon>
        <taxon>Bacteroidota</taxon>
        <taxon>Flavobacteriia</taxon>
        <taxon>Flavobacteriales</taxon>
        <taxon>Flavobacteriaceae</taxon>
        <taxon>Mesoflavibacter</taxon>
    </lineage>
</organism>
<feature type="signal peptide" evidence="1">
    <location>
        <begin position="1"/>
        <end position="19"/>
    </location>
</feature>
<reference evidence="2 3" key="1">
    <citation type="submission" date="2018-03" db="EMBL/GenBank/DDBJ databases">
        <title>Mesoflavibacter sp. HG37 and Mesoflavibacter sp. HG96 sp.nov., two marine bacteria isolated from seawater of Western Pacific Ocean.</title>
        <authorList>
            <person name="Cheng H."/>
            <person name="Wu Y.-H."/>
            <person name="Guo L.-L."/>
            <person name="Xu X.-W."/>
        </authorList>
    </citation>
    <scope>NUCLEOTIDE SEQUENCE [LARGE SCALE GENOMIC DNA]</scope>
    <source>
        <strain evidence="2 3">KCTC 42117</strain>
    </source>
</reference>
<evidence type="ECO:0000313" key="3">
    <source>
        <dbReference type="Proteomes" id="UP000238430"/>
    </source>
</evidence>
<dbReference type="AlphaFoldDB" id="A0A2T1NMF4"/>
<keyword evidence="3" id="KW-1185">Reference proteome</keyword>
<keyword evidence="1" id="KW-0732">Signal</keyword>
<dbReference type="OrthoDB" id="1145223at2"/>
<accession>A0A2T1NMF4</accession>
<proteinExistence type="predicted"/>
<name>A0A2T1NMF4_9FLAO</name>
<sequence length="246" mass="26759">MKKIFFQIVFICLSPFVFAQVGINTSNPDQSAILDINSNEKGILLPRLTSTERDAILNPANGLIIYNTDSDEIQINTNTSATPNWEALSITATSTASPGQSTKYSNVDVTTNVNNNTSIHLPVFGLAEWNDNTSLYVIDNVNHTVTVNETGRYEILVNASILSTSNSARKAPEMYISVNGTQVGSFSSTGYMRRANGHEETTLNLNEVIQVNAGDVISIDILRTGNTGTVNLRSSGSTNFYIEKIL</sequence>
<evidence type="ECO:0008006" key="4">
    <source>
        <dbReference type="Google" id="ProtNLM"/>
    </source>
</evidence>